<evidence type="ECO:0000313" key="1">
    <source>
        <dbReference type="EMBL" id="RDB36762.1"/>
    </source>
</evidence>
<reference evidence="1" key="1">
    <citation type="submission" date="2018-04" db="EMBL/GenBank/DDBJ databases">
        <title>Draft genome sequence of the Candidatus Spirobacillus cienkowskii, a pathogen of freshwater Daphnia species, reconstructed from hemolymph metagenomic reads.</title>
        <authorList>
            <person name="Bresciani L."/>
            <person name="Lemos L.N."/>
            <person name="Wale N."/>
            <person name="Lin J.Y."/>
            <person name="Fernandes G.R."/>
            <person name="Duffy M.A."/>
            <person name="Rodrigues J.M."/>
        </authorList>
    </citation>
    <scope>NUCLEOTIDE SEQUENCE [LARGE SCALE GENOMIC DNA]</scope>
    <source>
        <strain evidence="1">Binning01</strain>
    </source>
</reference>
<proteinExistence type="predicted"/>
<organism evidence="1 2">
    <name type="scientific">Spirobacillus cienkowskii</name>
    <dbReference type="NCBI Taxonomy" id="495820"/>
    <lineage>
        <taxon>Bacteria</taxon>
        <taxon>Pseudomonadati</taxon>
        <taxon>Bdellovibrionota</taxon>
        <taxon>Oligoflexia</taxon>
        <taxon>Silvanigrellales</taxon>
        <taxon>Spirobacillus</taxon>
    </lineage>
</organism>
<comment type="caution">
    <text evidence="1">The sequence shown here is derived from an EMBL/GenBank/DDBJ whole genome shotgun (WGS) entry which is preliminary data.</text>
</comment>
<protein>
    <submittedName>
        <fullName evidence="1">Uncharacterized protein</fullName>
    </submittedName>
</protein>
<dbReference type="Proteomes" id="UP000253934">
    <property type="component" value="Unassembled WGS sequence"/>
</dbReference>
<dbReference type="EMBL" id="QOVW01000029">
    <property type="protein sequence ID" value="RDB36762.1"/>
    <property type="molecule type" value="Genomic_DNA"/>
</dbReference>
<sequence>MNIRCIMYIISKANEYNLIKYNSQLYKFNEYGNISFPNEFINRIIALLRNIENILSIRKMIFGYAEATTISLQDQIKINQCLIDNINYYEKKQKRKINKSYIQNQVYGLNQLNNSMDYFEKKNISQNDIDDPLHPNIIIDCFSNGELKCKDQNIKVYQTVFGASYGKNKFKDVYLEHNKIKISPASGGKCNVSIGNPYRAIGWFYNYLQQGAQDPIIRCWEIPHKLFLDLVRTSGTEYQIKMYKELRPQNAIKSKEKLKKRNVEICDRKSPNQFGLWTHDKISQKDEKYVINKFGEYFTKVSTNLISYKLSKNIKELNIQDGETRNIDLLN</sequence>
<evidence type="ECO:0000313" key="2">
    <source>
        <dbReference type="Proteomes" id="UP000253934"/>
    </source>
</evidence>
<accession>A0A369KT33</accession>
<keyword evidence="2" id="KW-1185">Reference proteome</keyword>
<name>A0A369KT33_9BACT</name>
<gene>
    <name evidence="1" type="ORF">DCC88_03430</name>
</gene>
<dbReference type="AlphaFoldDB" id="A0A369KT33"/>